<organism evidence="3 4">
    <name type="scientific">Flavobacterium keumense</name>
    <dbReference type="NCBI Taxonomy" id="1306518"/>
    <lineage>
        <taxon>Bacteria</taxon>
        <taxon>Pseudomonadati</taxon>
        <taxon>Bacteroidota</taxon>
        <taxon>Flavobacteriia</taxon>
        <taxon>Flavobacteriales</taxon>
        <taxon>Flavobacteriaceae</taxon>
        <taxon>Flavobacterium</taxon>
    </lineage>
</organism>
<evidence type="ECO:0000313" key="4">
    <source>
        <dbReference type="Proteomes" id="UP001232117"/>
    </source>
</evidence>
<dbReference type="Proteomes" id="UP001232117">
    <property type="component" value="Chromosome"/>
</dbReference>
<dbReference type="SUPFAM" id="SSF117281">
    <property type="entry name" value="Kelch motif"/>
    <property type="match status" value="1"/>
</dbReference>
<dbReference type="InterPro" id="IPR015915">
    <property type="entry name" value="Kelch-typ_b-propeller"/>
</dbReference>
<dbReference type="SUPFAM" id="SSF49464">
    <property type="entry name" value="Carboxypeptidase regulatory domain-like"/>
    <property type="match status" value="1"/>
</dbReference>
<dbReference type="InterPro" id="IPR006652">
    <property type="entry name" value="Kelch_1"/>
</dbReference>
<evidence type="ECO:0000256" key="1">
    <source>
        <dbReference type="ARBA" id="ARBA00022441"/>
    </source>
</evidence>
<reference evidence="3 4" key="1">
    <citation type="submission" date="2022-02" db="EMBL/GenBank/DDBJ databases">
        <authorList>
            <person name="Cha I.-T."/>
            <person name="Lee K.-E."/>
            <person name="Park S.-J."/>
        </authorList>
    </citation>
    <scope>NUCLEOTIDE SEQUENCE [LARGE SCALE GENOMIC DNA]</scope>
    <source>
        <strain evidence="3 4">K3R-10</strain>
    </source>
</reference>
<dbReference type="RefSeq" id="WP_264532905.1">
    <property type="nucleotide sequence ID" value="NZ_CP092332.1"/>
</dbReference>
<dbReference type="EMBL" id="CP092332">
    <property type="protein sequence ID" value="WGK94369.1"/>
    <property type="molecule type" value="Genomic_DNA"/>
</dbReference>
<dbReference type="Pfam" id="PF13715">
    <property type="entry name" value="CarbopepD_reg_2"/>
    <property type="match status" value="1"/>
</dbReference>
<dbReference type="Gene3D" id="2.120.10.80">
    <property type="entry name" value="Kelch-type beta propeller"/>
    <property type="match status" value="1"/>
</dbReference>
<gene>
    <name evidence="3" type="ORF">MG292_09830</name>
</gene>
<dbReference type="InterPro" id="IPR008969">
    <property type="entry name" value="CarboxyPept-like_regulatory"/>
</dbReference>
<reference evidence="3 4" key="2">
    <citation type="submission" date="2023-06" db="EMBL/GenBank/DDBJ databases">
        <title>Complete Genome Sequence of Flavobacterium keumense K3R-10.</title>
        <authorList>
            <person name="Jeong H."/>
            <person name="Jhang S.Y."/>
            <person name="Kim J.N."/>
        </authorList>
    </citation>
    <scope>NUCLEOTIDE SEQUENCE [LARGE SCALE GENOMIC DNA]</scope>
    <source>
        <strain evidence="3 4">K3R-10</strain>
    </source>
</reference>
<dbReference type="PANTHER" id="PTHR45632:SF3">
    <property type="entry name" value="KELCH-LIKE PROTEIN 32"/>
    <property type="match status" value="1"/>
</dbReference>
<evidence type="ECO:0000256" key="2">
    <source>
        <dbReference type="ARBA" id="ARBA00022737"/>
    </source>
</evidence>
<name>A0ABY8N4Q9_9FLAO</name>
<proteinExistence type="predicted"/>
<keyword evidence="4" id="KW-1185">Reference proteome</keyword>
<dbReference type="SMART" id="SM00612">
    <property type="entry name" value="Kelch"/>
    <property type="match status" value="2"/>
</dbReference>
<protein>
    <submittedName>
        <fullName evidence="3">Carboxypeptidase-like regulatory domain-containing protein</fullName>
    </submittedName>
</protein>
<dbReference type="Pfam" id="PF24681">
    <property type="entry name" value="Kelch_KLHDC2_KLHL20_DRC7"/>
    <property type="match status" value="1"/>
</dbReference>
<keyword evidence="2" id="KW-0677">Repeat</keyword>
<dbReference type="PANTHER" id="PTHR45632">
    <property type="entry name" value="LD33804P"/>
    <property type="match status" value="1"/>
</dbReference>
<evidence type="ECO:0000313" key="3">
    <source>
        <dbReference type="EMBL" id="WGK94369.1"/>
    </source>
</evidence>
<accession>A0ABY8N4Q9</accession>
<sequence>MKKIFLFSILFPILSASQNYSGVVIDNKSNLPIEDVKINVIRFNENYSTNKEGKFDIKKFSQLQDNDSLSFSHISYILKKISFNELKKNNYSIMLEEKTEVLDNVIISSSTTKEQKTKITYQKLASQKKALSNFGAVVKNNKIFIIGGDASYKTDAWKKLQYEKIDPTMEDYIRELNFQNSSDVYNGNLMIYDINTNQWETSQLKFRKRAYHNLNEYNDKIYILGGKKISVNGVYEYLDNTIEVFDINKQTITIDNTNPHQAADFASFTYNASLIVMGGSIKKNDNGVKIYTDKVHLYDLTSGFWYQLESMPIAKETSGVVIQNKIFLFGGFNGRPLSTVESFDLITEKWKTEGNLSTPLSNPAISSKEDMVYLFENEKIYTYNIYSKELKEYLINLPLKASKMFLLDDKLYILGGYIENYYSKYPSPNLFSIEMDEFKNTKPNKIKIIQSQ</sequence>
<keyword evidence="1" id="KW-0880">Kelch repeat</keyword>